<evidence type="ECO:0000313" key="4">
    <source>
        <dbReference type="EMBL" id="KAK6143279.1"/>
    </source>
</evidence>
<comment type="similarity">
    <text evidence="1">Belongs to the plant acyltransferase family.</text>
</comment>
<evidence type="ECO:0000256" key="1">
    <source>
        <dbReference type="ARBA" id="ARBA00009861"/>
    </source>
</evidence>
<dbReference type="EMBL" id="JABTTQ020000013">
    <property type="protein sequence ID" value="KAK6143279.1"/>
    <property type="molecule type" value="Genomic_DNA"/>
</dbReference>
<protein>
    <recommendedName>
        <fullName evidence="6">Vinorine synthase-like</fullName>
    </recommendedName>
</protein>
<evidence type="ECO:0000313" key="5">
    <source>
        <dbReference type="Proteomes" id="UP001318860"/>
    </source>
</evidence>
<evidence type="ECO:0008006" key="6">
    <source>
        <dbReference type="Google" id="ProtNLM"/>
    </source>
</evidence>
<dbReference type="Pfam" id="PF02458">
    <property type="entry name" value="Transferase"/>
    <property type="match status" value="1"/>
</dbReference>
<organism evidence="4 5">
    <name type="scientific">Rehmannia glutinosa</name>
    <name type="common">Chinese foxglove</name>
    <dbReference type="NCBI Taxonomy" id="99300"/>
    <lineage>
        <taxon>Eukaryota</taxon>
        <taxon>Viridiplantae</taxon>
        <taxon>Streptophyta</taxon>
        <taxon>Embryophyta</taxon>
        <taxon>Tracheophyta</taxon>
        <taxon>Spermatophyta</taxon>
        <taxon>Magnoliopsida</taxon>
        <taxon>eudicotyledons</taxon>
        <taxon>Gunneridae</taxon>
        <taxon>Pentapetalae</taxon>
        <taxon>asterids</taxon>
        <taxon>lamiids</taxon>
        <taxon>Lamiales</taxon>
        <taxon>Orobanchaceae</taxon>
        <taxon>Rehmannieae</taxon>
        <taxon>Rehmannia</taxon>
    </lineage>
</organism>
<evidence type="ECO:0000256" key="3">
    <source>
        <dbReference type="ARBA" id="ARBA00023315"/>
    </source>
</evidence>
<sequence length="418" mass="47157">MKLSYLDQLTPHLYFPVIFFYQPNETKDLSTSNHVQISQHLKKSLSETLTSFYPLAGRIRDNFIIDCNDAGVKFIEARIDAQLKDSIQKPNMENLNQYLPVDPAKGGLGNEATLLVVQITFFDCGGISVGICFSHKIGDCASIMNFLNKWAATGRGDHQEAEISRVSFDLANFFPARDFSSLFGFPRSDENFTTKRFVFDKVKLAALRLQVAVATSSSDSTKNPTNVELVSAFIWKIFINNVAKYSNNLRGIKNVFAAFHAVNLRARISSPADDQYYLENVFGNCIMSALATTNNTCNNTFHELVSKLRSSIRKISDDYIKKAENGDCYLNDLFGLISFLAKGELEYCRFSSWCSFPIYEVNYGWGNPIWVCTTALPLKNVIVLARSRCREGIEAWINMNQDNLQVLETQIQLISTNM</sequence>
<name>A0ABR0WAC3_REHGL</name>
<dbReference type="Proteomes" id="UP001318860">
    <property type="component" value="Unassembled WGS sequence"/>
</dbReference>
<keyword evidence="3" id="KW-0012">Acyltransferase</keyword>
<dbReference type="Gene3D" id="3.30.559.10">
    <property type="entry name" value="Chloramphenicol acetyltransferase-like domain"/>
    <property type="match status" value="2"/>
</dbReference>
<proteinExistence type="inferred from homology"/>
<keyword evidence="5" id="KW-1185">Reference proteome</keyword>
<evidence type="ECO:0000256" key="2">
    <source>
        <dbReference type="ARBA" id="ARBA00022679"/>
    </source>
</evidence>
<dbReference type="PANTHER" id="PTHR31623">
    <property type="entry name" value="F21J9.9"/>
    <property type="match status" value="1"/>
</dbReference>
<reference evidence="4 5" key="1">
    <citation type="journal article" date="2021" name="Comput. Struct. Biotechnol. J.">
        <title>De novo genome assembly of the potent medicinal plant Rehmannia glutinosa using nanopore technology.</title>
        <authorList>
            <person name="Ma L."/>
            <person name="Dong C."/>
            <person name="Song C."/>
            <person name="Wang X."/>
            <person name="Zheng X."/>
            <person name="Niu Y."/>
            <person name="Chen S."/>
            <person name="Feng W."/>
        </authorList>
    </citation>
    <scope>NUCLEOTIDE SEQUENCE [LARGE SCALE GENOMIC DNA]</scope>
    <source>
        <strain evidence="4">DH-2019</strain>
    </source>
</reference>
<gene>
    <name evidence="4" type="ORF">DH2020_023627</name>
</gene>
<dbReference type="InterPro" id="IPR023213">
    <property type="entry name" value="CAT-like_dom_sf"/>
</dbReference>
<keyword evidence="2" id="KW-0808">Transferase</keyword>
<accession>A0ABR0WAC3</accession>
<dbReference type="PANTHER" id="PTHR31623:SF17">
    <property type="entry name" value="F21J9.9"/>
    <property type="match status" value="1"/>
</dbReference>
<comment type="caution">
    <text evidence="4">The sequence shown here is derived from an EMBL/GenBank/DDBJ whole genome shotgun (WGS) entry which is preliminary data.</text>
</comment>